<dbReference type="Pfam" id="PF00550">
    <property type="entry name" value="PP-binding"/>
    <property type="match status" value="1"/>
</dbReference>
<dbReference type="SUPFAM" id="SSF51161">
    <property type="entry name" value="Trimeric LpxA-like enzymes"/>
    <property type="match status" value="3"/>
</dbReference>
<feature type="transmembrane region" description="Helical" evidence="1">
    <location>
        <begin position="1420"/>
        <end position="1438"/>
    </location>
</feature>
<organism evidence="3 4">
    <name type="scientific">Marasmiellus scandens</name>
    <dbReference type="NCBI Taxonomy" id="2682957"/>
    <lineage>
        <taxon>Eukaryota</taxon>
        <taxon>Fungi</taxon>
        <taxon>Dikarya</taxon>
        <taxon>Basidiomycota</taxon>
        <taxon>Agaricomycotina</taxon>
        <taxon>Agaricomycetes</taxon>
        <taxon>Agaricomycetidae</taxon>
        <taxon>Agaricales</taxon>
        <taxon>Marasmiineae</taxon>
        <taxon>Omphalotaceae</taxon>
        <taxon>Marasmiellus</taxon>
    </lineage>
</organism>
<dbReference type="Pfam" id="PF00501">
    <property type="entry name" value="AMP-binding"/>
    <property type="match status" value="1"/>
</dbReference>
<keyword evidence="1" id="KW-0472">Membrane</keyword>
<dbReference type="InterPro" id="IPR000873">
    <property type="entry name" value="AMP-dep_synth/lig_dom"/>
</dbReference>
<evidence type="ECO:0000313" key="4">
    <source>
        <dbReference type="Proteomes" id="UP001498398"/>
    </source>
</evidence>
<sequence length="1564" mass="170774">MSIPLSFLRDGLSTAPGISLGDVLASRIAHSERISTLLDCLCTTSSPALYSPDSSRPPITHETIHSFVSQFTLPRSRASKPLKQNDRVMLILPTGPENALALLSIAAYHTCAPLNASCTASELREDAVRLNAKAVVTTRDVEERLELRRLQAELDCDVIFVEGRSTGPAGLFDMSVMDASESDATTDYVLVGESSPLHTLNDKSLVLHTSGTSGKKKVVPYTLRSLIVGTMAVAHSWDLQPSDVNMNMMPLFHVGGIVRNLLAPMMSGGSAIMCAGFDAIAFWTVASRLQATWYYAAPTIHHAILTSQPDDIDPARDMRLRMICNAAGGLLPSLAVDIRDRFQGAVVLPSYGMTECMPIASPPTTYRLERPGCSGIACGPHLSIRDPSNLERELPHGKTGAVSVRGIPTFEGYEISSDPGVPLDTSAFTSEGWFDSGDMGYMDEDGYLYITGRSKEIINKGGEVISPFEVEEAIISAAKDFVKTALAFAVDHDVLQEAIGVIIVPQPGRPRIGLNQLTDLLRDYLHPSKWPFLLVYMSDVPKNSAGKPLRIKLANRLALGQMTDSVSTLHRHFEAKLGPDPGNLSEPIECQRVSIDVKGIETAISGLVGIEDAAVRSRHDGDLEAFVLVAPGVDFNASSVTALLSSSLPGYALPDVHVMQGSLFRGVDGQCDFNALENEVARLNSSMMSETTLVIRDIVAELLNIEAIKITSQSDFFLLGGNSLLLGRLSYHIRKRTGVTIAVPSIFTNSTIEGIASLVESQQQIQKSGASSTVGTMLSDDDTLRDEDVEAFATSTRAYHRGQTHPLVMIIQSIPAIFYNPFKAGLTWSILLYTLSRLSTLISPSYWERIGALLLSILISRIIVRTVAPILAILTKWIVIGKYVPGRYPMWSNYYLRWWIVNQALIAGGKGIFKLHPSLEKLYYRLLGAQIGKNVVIDPKTRLGEFDLITLEDGCRLDSTLIRGFCVETNGYFRLGNVVIGRDAVVNTYTQVSPGATIPSGTVYGPHASSFESPSPPEYAQYNRSFIQQPHWLLKVLVAYPIFFVVAVISYIPWFVSLWGMFANTQLVHPGVPPMVSIIFWFSDPKRVLFHMVSRMVRASVVPLLQLALGIIVKRLFGLNKPCTASEATQLALLRRFINGTLLSQIKLKKAFGILGNHYEVVSIAYRLMGARIGKRIYWPGSGLYCLDPELLDIGDDVVFGSRSEFFTTDGYGTGRITVGKGAMIADRVVLFPETRVGSRTVMGSGALGRRGAVYENGSTWIGNSGGEAICLSKGSADKESSNDDTITPFGRAFYKRQASYFVTPYPIIFLTNFAMACFTAAYWAVTPVAAAQLLRVIHVHFPFVFRERNVLFGVHLGIIMGCYFVLSNVQSVLAVVWVITTKWIVIGRRKAGKYEWDQSNYCQRWQLHLTLSRLASHGHGGSIMAALTGTAWMVLFYRLMGAKIGKDCALYPSGKPGLMTEPDLVELGNDVNIDDCSVVAHINSRGKFALNALKIGNGCAMRTGSRLLSGASMEDSSILCEHTLLTSGEIAEAGGIYVGWPATRMTRGVMKRQASTQSALMKA</sequence>
<dbReference type="Gene3D" id="1.10.1200.10">
    <property type="entry name" value="ACP-like"/>
    <property type="match status" value="1"/>
</dbReference>
<protein>
    <recommendedName>
        <fullName evidence="2">Carrier domain-containing protein</fullName>
    </recommendedName>
</protein>
<dbReference type="Proteomes" id="UP001498398">
    <property type="component" value="Unassembled WGS sequence"/>
</dbReference>
<keyword evidence="4" id="KW-1185">Reference proteome</keyword>
<reference evidence="3 4" key="1">
    <citation type="submission" date="2024-01" db="EMBL/GenBank/DDBJ databases">
        <title>A draft genome for the cacao thread blight pathogen Marasmiellus scandens.</title>
        <authorList>
            <person name="Baruah I.K."/>
            <person name="Leung J."/>
            <person name="Bukari Y."/>
            <person name="Amoako-Attah I."/>
            <person name="Meinhardt L.W."/>
            <person name="Bailey B.A."/>
            <person name="Cohen S.P."/>
        </authorList>
    </citation>
    <scope>NUCLEOTIDE SEQUENCE [LARGE SCALE GENOMIC DNA]</scope>
    <source>
        <strain evidence="3 4">GH-19</strain>
    </source>
</reference>
<dbReference type="EMBL" id="JBANRG010000021">
    <property type="protein sequence ID" value="KAK7456373.1"/>
    <property type="molecule type" value="Genomic_DNA"/>
</dbReference>
<dbReference type="Gene3D" id="3.30.300.30">
    <property type="match status" value="1"/>
</dbReference>
<dbReference type="InterPro" id="IPR009081">
    <property type="entry name" value="PP-bd_ACP"/>
</dbReference>
<evidence type="ECO:0000259" key="2">
    <source>
        <dbReference type="PROSITE" id="PS50075"/>
    </source>
</evidence>
<feature type="transmembrane region" description="Helical" evidence="1">
    <location>
        <begin position="1351"/>
        <end position="1380"/>
    </location>
</feature>
<gene>
    <name evidence="3" type="ORF">VKT23_010621</name>
</gene>
<dbReference type="SUPFAM" id="SSF56801">
    <property type="entry name" value="Acetyl-CoA synthetase-like"/>
    <property type="match status" value="2"/>
</dbReference>
<dbReference type="SUPFAM" id="SSF47336">
    <property type="entry name" value="ACP-like"/>
    <property type="match status" value="1"/>
</dbReference>
<dbReference type="PROSITE" id="PS50075">
    <property type="entry name" value="CARRIER"/>
    <property type="match status" value="1"/>
</dbReference>
<dbReference type="Gene3D" id="3.40.50.12780">
    <property type="entry name" value="N-terminal domain of ligase-like"/>
    <property type="match status" value="1"/>
</dbReference>
<dbReference type="PANTHER" id="PTHR43201:SF10">
    <property type="entry name" value="CARRIER DOMAIN-CONTAINING PROTEIN"/>
    <property type="match status" value="1"/>
</dbReference>
<feature type="transmembrane region" description="Helical" evidence="1">
    <location>
        <begin position="1306"/>
        <end position="1330"/>
    </location>
</feature>
<dbReference type="InterPro" id="IPR036736">
    <property type="entry name" value="ACP-like_sf"/>
</dbReference>
<evidence type="ECO:0000256" key="1">
    <source>
        <dbReference type="SAM" id="Phobius"/>
    </source>
</evidence>
<accession>A0ABR1JAR0</accession>
<name>A0ABR1JAR0_9AGAR</name>
<proteinExistence type="predicted"/>
<feature type="transmembrane region" description="Helical" evidence="1">
    <location>
        <begin position="1032"/>
        <end position="1055"/>
    </location>
</feature>
<keyword evidence="1" id="KW-1133">Transmembrane helix</keyword>
<keyword evidence="1" id="KW-0812">Transmembrane</keyword>
<dbReference type="PANTHER" id="PTHR43201">
    <property type="entry name" value="ACYL-COA SYNTHETASE"/>
    <property type="match status" value="1"/>
</dbReference>
<dbReference type="Gene3D" id="2.160.10.10">
    <property type="entry name" value="Hexapeptide repeat proteins"/>
    <property type="match status" value="3"/>
</dbReference>
<comment type="caution">
    <text evidence="3">The sequence shown here is derived from an EMBL/GenBank/DDBJ whole genome shotgun (WGS) entry which is preliminary data.</text>
</comment>
<feature type="domain" description="Carrier" evidence="2">
    <location>
        <begin position="689"/>
        <end position="763"/>
    </location>
</feature>
<dbReference type="InterPro" id="IPR045851">
    <property type="entry name" value="AMP-bd_C_sf"/>
</dbReference>
<evidence type="ECO:0000313" key="3">
    <source>
        <dbReference type="EMBL" id="KAK7456373.1"/>
    </source>
</evidence>
<dbReference type="InterPro" id="IPR011004">
    <property type="entry name" value="Trimer_LpxA-like_sf"/>
</dbReference>
<dbReference type="InterPro" id="IPR042099">
    <property type="entry name" value="ANL_N_sf"/>
</dbReference>